<dbReference type="EMBL" id="BPLR01017374">
    <property type="protein sequence ID" value="GIY91060.1"/>
    <property type="molecule type" value="Genomic_DNA"/>
</dbReference>
<evidence type="ECO:0000313" key="2">
    <source>
        <dbReference type="EMBL" id="GIY91060.1"/>
    </source>
</evidence>
<dbReference type="Proteomes" id="UP001054945">
    <property type="component" value="Unassembled WGS sequence"/>
</dbReference>
<gene>
    <name evidence="2" type="ORF">CEXT_748321</name>
</gene>
<comment type="caution">
    <text evidence="2">The sequence shown here is derived from an EMBL/GenBank/DDBJ whole genome shotgun (WGS) entry which is preliminary data.</text>
</comment>
<reference evidence="2 3" key="1">
    <citation type="submission" date="2021-06" db="EMBL/GenBank/DDBJ databases">
        <title>Caerostris extrusa draft genome.</title>
        <authorList>
            <person name="Kono N."/>
            <person name="Arakawa K."/>
        </authorList>
    </citation>
    <scope>NUCLEOTIDE SEQUENCE [LARGE SCALE GENOMIC DNA]</scope>
</reference>
<dbReference type="AlphaFoldDB" id="A0AAV4X7F7"/>
<keyword evidence="3" id="KW-1185">Reference proteome</keyword>
<organism evidence="2 3">
    <name type="scientific">Caerostris extrusa</name>
    <name type="common">Bark spider</name>
    <name type="synonym">Caerostris bankana</name>
    <dbReference type="NCBI Taxonomy" id="172846"/>
    <lineage>
        <taxon>Eukaryota</taxon>
        <taxon>Metazoa</taxon>
        <taxon>Ecdysozoa</taxon>
        <taxon>Arthropoda</taxon>
        <taxon>Chelicerata</taxon>
        <taxon>Arachnida</taxon>
        <taxon>Araneae</taxon>
        <taxon>Araneomorphae</taxon>
        <taxon>Entelegynae</taxon>
        <taxon>Araneoidea</taxon>
        <taxon>Araneidae</taxon>
        <taxon>Caerostris</taxon>
    </lineage>
</organism>
<sequence>MRCDPSSEGPVARDSTHRQIPEVVFSVSCKRFRTRDEPPRGGSGQASRKVRGARGRETHPVKVVHPARRRTSFSSLNKTLPLEIVLFPEVENRVRYHHQDVMKDVMLDEKQFVSHTNKAHCFEKMQLHQWPSSLF</sequence>
<protein>
    <submittedName>
        <fullName evidence="2">Uncharacterized protein</fullName>
    </submittedName>
</protein>
<evidence type="ECO:0000313" key="3">
    <source>
        <dbReference type="Proteomes" id="UP001054945"/>
    </source>
</evidence>
<proteinExistence type="predicted"/>
<feature type="region of interest" description="Disordered" evidence="1">
    <location>
        <begin position="31"/>
        <end position="62"/>
    </location>
</feature>
<name>A0AAV4X7F7_CAEEX</name>
<evidence type="ECO:0000256" key="1">
    <source>
        <dbReference type="SAM" id="MobiDB-lite"/>
    </source>
</evidence>
<accession>A0AAV4X7F7</accession>